<evidence type="ECO:0000313" key="2">
    <source>
        <dbReference type="Proteomes" id="UP000265520"/>
    </source>
</evidence>
<reference evidence="1 2" key="1">
    <citation type="journal article" date="2018" name="Front. Plant Sci.">
        <title>Red Clover (Trifolium pratense) and Zigzag Clover (T. medium) - A Picture of Genomic Similarities and Differences.</title>
        <authorList>
            <person name="Dluhosova J."/>
            <person name="Istvanek J."/>
            <person name="Nedelnik J."/>
            <person name="Repkova J."/>
        </authorList>
    </citation>
    <scope>NUCLEOTIDE SEQUENCE [LARGE SCALE GENOMIC DNA]</scope>
    <source>
        <strain evidence="2">cv. 10/8</strain>
        <tissue evidence="1">Leaf</tissue>
    </source>
</reference>
<sequence>MTIDSCTESDERTLAHRMKQKTSEVFAKEMHQKFSKVKSSKSSRNEPLEVQQIHGYDIPLTTILPEPQTVHVSSSSSPDT</sequence>
<proteinExistence type="predicted"/>
<keyword evidence="2" id="KW-1185">Reference proteome</keyword>
<accession>A0A392SPJ9</accession>
<dbReference type="EMBL" id="LXQA010411691">
    <property type="protein sequence ID" value="MCI50124.1"/>
    <property type="molecule type" value="Genomic_DNA"/>
</dbReference>
<name>A0A392SPJ9_9FABA</name>
<evidence type="ECO:0000313" key="1">
    <source>
        <dbReference type="EMBL" id="MCI50124.1"/>
    </source>
</evidence>
<organism evidence="1 2">
    <name type="scientific">Trifolium medium</name>
    <dbReference type="NCBI Taxonomy" id="97028"/>
    <lineage>
        <taxon>Eukaryota</taxon>
        <taxon>Viridiplantae</taxon>
        <taxon>Streptophyta</taxon>
        <taxon>Embryophyta</taxon>
        <taxon>Tracheophyta</taxon>
        <taxon>Spermatophyta</taxon>
        <taxon>Magnoliopsida</taxon>
        <taxon>eudicotyledons</taxon>
        <taxon>Gunneridae</taxon>
        <taxon>Pentapetalae</taxon>
        <taxon>rosids</taxon>
        <taxon>fabids</taxon>
        <taxon>Fabales</taxon>
        <taxon>Fabaceae</taxon>
        <taxon>Papilionoideae</taxon>
        <taxon>50 kb inversion clade</taxon>
        <taxon>NPAAA clade</taxon>
        <taxon>Hologalegina</taxon>
        <taxon>IRL clade</taxon>
        <taxon>Trifolieae</taxon>
        <taxon>Trifolium</taxon>
    </lineage>
</organism>
<dbReference type="AlphaFoldDB" id="A0A392SPJ9"/>
<dbReference type="Proteomes" id="UP000265520">
    <property type="component" value="Unassembled WGS sequence"/>
</dbReference>
<feature type="non-terminal residue" evidence="1">
    <location>
        <position position="80"/>
    </location>
</feature>
<comment type="caution">
    <text evidence="1">The sequence shown here is derived from an EMBL/GenBank/DDBJ whole genome shotgun (WGS) entry which is preliminary data.</text>
</comment>
<protein>
    <submittedName>
        <fullName evidence="1">Uncharacterized protein</fullName>
    </submittedName>
</protein>